<reference evidence="2 3" key="1">
    <citation type="submission" date="2017-05" db="EMBL/GenBank/DDBJ databases">
        <title>Functional genome analysis of Paenibacillus pasadenensis strain R16: insights on endophytic life style and antifungal activity.</title>
        <authorList>
            <person name="Passera A."/>
            <person name="Marcolungo L."/>
            <person name="Casati P."/>
            <person name="Brasca M."/>
            <person name="Quaglino F."/>
            <person name="Delledonne M."/>
        </authorList>
    </citation>
    <scope>NUCLEOTIDE SEQUENCE [LARGE SCALE GENOMIC DNA]</scope>
    <source>
        <strain evidence="2 3">R16</strain>
    </source>
</reference>
<keyword evidence="1" id="KW-0812">Transmembrane</keyword>
<accession>A0A2N5N3V2</accession>
<feature type="transmembrane region" description="Helical" evidence="1">
    <location>
        <begin position="26"/>
        <end position="48"/>
    </location>
</feature>
<proteinExistence type="predicted"/>
<dbReference type="AlphaFoldDB" id="A0A2N5N3V2"/>
<comment type="caution">
    <text evidence="2">The sequence shown here is derived from an EMBL/GenBank/DDBJ whole genome shotgun (WGS) entry which is preliminary data.</text>
</comment>
<protein>
    <recommendedName>
        <fullName evidence="4">Pilus assembly protein</fullName>
    </recommendedName>
</protein>
<evidence type="ECO:0000313" key="2">
    <source>
        <dbReference type="EMBL" id="PLT44969.1"/>
    </source>
</evidence>
<evidence type="ECO:0008006" key="4">
    <source>
        <dbReference type="Google" id="ProtNLM"/>
    </source>
</evidence>
<gene>
    <name evidence="2" type="ORF">B8V81_3400</name>
</gene>
<dbReference type="RefSeq" id="WP_146000518.1">
    <property type="nucleotide sequence ID" value="NZ_NFEZ01000004.1"/>
</dbReference>
<name>A0A2N5N3V2_9BACL</name>
<dbReference type="EMBL" id="NFEZ01000004">
    <property type="protein sequence ID" value="PLT44969.1"/>
    <property type="molecule type" value="Genomic_DNA"/>
</dbReference>
<dbReference type="Proteomes" id="UP000234789">
    <property type="component" value="Unassembled WGS sequence"/>
</dbReference>
<keyword evidence="1" id="KW-0472">Membrane</keyword>
<sequence>MKRHRLPAGLIDGSAKRLLRGREGSIVLEAALVVPAFLLLLVFLSVFLQLSAAETALQRAADSSARLIASHMRPALLLQQEASAALSAASPSGVDAALPGWREAAASVAGRLPEPAGPLAESVLRGEWKPVMQQAADAAARTALEPLLLREAEKAGLDAGHVRLAAVRLPDLDTREQGFLLLEAEYEFPIRVPFTNERLVLRRWAKERAWIPDAVAAMGGGDVESGEGTVRITGLTPVPARPGRKATLTAVASPGAQVTLEVRYKSGSSVSRHVGTKTADSLGRVDWTWLVSGNTTPGIWEVIVTSSDGGSATMPFHVEKKP</sequence>
<keyword evidence="1" id="KW-1133">Transmembrane helix</keyword>
<organism evidence="2 3">
    <name type="scientific">Paenibacillus pasadenensis</name>
    <dbReference type="NCBI Taxonomy" id="217090"/>
    <lineage>
        <taxon>Bacteria</taxon>
        <taxon>Bacillati</taxon>
        <taxon>Bacillota</taxon>
        <taxon>Bacilli</taxon>
        <taxon>Bacillales</taxon>
        <taxon>Paenibacillaceae</taxon>
        <taxon>Paenibacillus</taxon>
    </lineage>
</organism>
<keyword evidence="3" id="KW-1185">Reference proteome</keyword>
<evidence type="ECO:0000256" key="1">
    <source>
        <dbReference type="SAM" id="Phobius"/>
    </source>
</evidence>
<evidence type="ECO:0000313" key="3">
    <source>
        <dbReference type="Proteomes" id="UP000234789"/>
    </source>
</evidence>